<accession>A0A817RJ35</accession>
<evidence type="ECO:0000313" key="3">
    <source>
        <dbReference type="Proteomes" id="UP000663833"/>
    </source>
</evidence>
<reference evidence="2" key="1">
    <citation type="submission" date="2021-02" db="EMBL/GenBank/DDBJ databases">
        <authorList>
            <person name="Nowell W R."/>
        </authorList>
    </citation>
    <scope>NUCLEOTIDE SEQUENCE</scope>
</reference>
<name>A0A817RJ35_9BILA</name>
<organism evidence="2 3">
    <name type="scientific">Rotaria socialis</name>
    <dbReference type="NCBI Taxonomy" id="392032"/>
    <lineage>
        <taxon>Eukaryota</taxon>
        <taxon>Metazoa</taxon>
        <taxon>Spiralia</taxon>
        <taxon>Gnathifera</taxon>
        <taxon>Rotifera</taxon>
        <taxon>Eurotatoria</taxon>
        <taxon>Bdelloidea</taxon>
        <taxon>Philodinida</taxon>
        <taxon>Philodinidae</taxon>
        <taxon>Rotaria</taxon>
    </lineage>
</organism>
<sequence length="275" mass="31828">MDNCLNNVSDQMVARLPNFKYIKRNIQRQRQKNDLPQIPHDKNFTMVPTSLTMTIRNDAFLQFHSGPGDHRLIIFSSPEQLKILEETEEILIDGTFKITPVIFTQLYTMHGVYRNCVFPLVFALLSDKQQQTYQRLINELHRLCPSWNPKSVMVDFEKGAINAFQGTSNTLSISGSFFHLQKSIQRKLQDLGLKTNYENDSKFAYDVNKIAALAFLQPGDVNQGFDEIRYMIVKKHQYGGLEHCSAKHAIIYYNRNSSHFIIYDTMTHGHNSDDM</sequence>
<comment type="caution">
    <text evidence="2">The sequence shown here is derived from an EMBL/GenBank/DDBJ whole genome shotgun (WGS) entry which is preliminary data.</text>
</comment>
<evidence type="ECO:0000259" key="1">
    <source>
        <dbReference type="Pfam" id="PF10551"/>
    </source>
</evidence>
<dbReference type="Pfam" id="PF10551">
    <property type="entry name" value="MULE"/>
    <property type="match status" value="1"/>
</dbReference>
<dbReference type="EMBL" id="CAJNYD010000471">
    <property type="protein sequence ID" value="CAF3264500.1"/>
    <property type="molecule type" value="Genomic_DNA"/>
</dbReference>
<evidence type="ECO:0000313" key="2">
    <source>
        <dbReference type="EMBL" id="CAF3264500.1"/>
    </source>
</evidence>
<dbReference type="PANTHER" id="PTHR47160:SF10">
    <property type="entry name" value="MULE TRANSPOSASE DOMAIN-CONTAINING PROTEIN"/>
    <property type="match status" value="1"/>
</dbReference>
<proteinExistence type="predicted"/>
<dbReference type="Proteomes" id="UP000663833">
    <property type="component" value="Unassembled WGS sequence"/>
</dbReference>
<dbReference type="InterPro" id="IPR018289">
    <property type="entry name" value="MULE_transposase_dom"/>
</dbReference>
<feature type="domain" description="MULE transposase" evidence="1">
    <location>
        <begin position="90"/>
        <end position="182"/>
    </location>
</feature>
<gene>
    <name evidence="2" type="ORF">LUA448_LOCUS5597</name>
</gene>
<dbReference type="PANTHER" id="PTHR47160">
    <property type="entry name" value="PUTATIVE-RELATED"/>
    <property type="match status" value="1"/>
</dbReference>
<dbReference type="AlphaFoldDB" id="A0A817RJ35"/>
<protein>
    <recommendedName>
        <fullName evidence="1">MULE transposase domain-containing protein</fullName>
    </recommendedName>
</protein>